<evidence type="ECO:0000256" key="4">
    <source>
        <dbReference type="ARBA" id="ARBA00023134"/>
    </source>
</evidence>
<evidence type="ECO:0000256" key="5">
    <source>
        <dbReference type="ARBA" id="ARBA00023136"/>
    </source>
</evidence>
<dbReference type="InterPro" id="IPR000897">
    <property type="entry name" value="SRP54_GTPase_dom"/>
</dbReference>
<feature type="domain" description="AAA+ ATPase" evidence="6">
    <location>
        <begin position="100"/>
        <end position="218"/>
    </location>
</feature>
<dbReference type="PANTHER" id="PTHR43134:SF3">
    <property type="entry name" value="FLAGELLAR BIOSYNTHESIS PROTEIN FLHF"/>
    <property type="match status" value="1"/>
</dbReference>
<comment type="caution">
    <text evidence="8">The sequence shown here is derived from an EMBL/GenBank/DDBJ whole genome shotgun (WGS) entry which is preliminary data.</text>
</comment>
<dbReference type="SUPFAM" id="SSF52540">
    <property type="entry name" value="P-loop containing nucleoside triphosphate hydrolases"/>
    <property type="match status" value="1"/>
</dbReference>
<keyword evidence="9" id="KW-1185">Reference proteome</keyword>
<evidence type="ECO:0000256" key="1">
    <source>
        <dbReference type="ARBA" id="ARBA00004515"/>
    </source>
</evidence>
<dbReference type="SMART" id="SM00382">
    <property type="entry name" value="AAA"/>
    <property type="match status" value="1"/>
</dbReference>
<dbReference type="InterPro" id="IPR003593">
    <property type="entry name" value="AAA+_ATPase"/>
</dbReference>
<organism evidence="8 9">
    <name type="scientific">Belnapia arida</name>
    <dbReference type="NCBI Taxonomy" id="2804533"/>
    <lineage>
        <taxon>Bacteria</taxon>
        <taxon>Pseudomonadati</taxon>
        <taxon>Pseudomonadota</taxon>
        <taxon>Alphaproteobacteria</taxon>
        <taxon>Acetobacterales</taxon>
        <taxon>Roseomonadaceae</taxon>
        <taxon>Belnapia</taxon>
    </lineage>
</organism>
<evidence type="ECO:0000256" key="3">
    <source>
        <dbReference type="ARBA" id="ARBA00022741"/>
    </source>
</evidence>
<gene>
    <name evidence="8" type="ORF">JMJ56_23915</name>
</gene>
<evidence type="ECO:0000313" key="9">
    <source>
        <dbReference type="Proteomes" id="UP000660885"/>
    </source>
</evidence>
<feature type="domain" description="SRP54-type proteins GTP-binding" evidence="7">
    <location>
        <begin position="101"/>
        <end position="289"/>
    </location>
</feature>
<keyword evidence="3" id="KW-0547">Nucleotide-binding</keyword>
<comment type="subcellular location">
    <subcellularLocation>
        <location evidence="1">Cell inner membrane</location>
        <topology evidence="1">Peripheral membrane protein</topology>
        <orientation evidence="1">Cytoplasmic side</orientation>
    </subcellularLocation>
</comment>
<accession>A0ABS1U8S2</accession>
<dbReference type="Proteomes" id="UP000660885">
    <property type="component" value="Unassembled WGS sequence"/>
</dbReference>
<evidence type="ECO:0000259" key="6">
    <source>
        <dbReference type="SMART" id="SM00382"/>
    </source>
</evidence>
<dbReference type="RefSeq" id="WP_202834282.1">
    <property type="nucleotide sequence ID" value="NZ_JAETWB010000020.1"/>
</dbReference>
<evidence type="ECO:0000313" key="8">
    <source>
        <dbReference type="EMBL" id="MBL6081064.1"/>
    </source>
</evidence>
<dbReference type="SMART" id="SM00962">
    <property type="entry name" value="SRP54"/>
    <property type="match status" value="1"/>
</dbReference>
<dbReference type="PANTHER" id="PTHR43134">
    <property type="entry name" value="SIGNAL RECOGNITION PARTICLE RECEPTOR SUBUNIT ALPHA"/>
    <property type="match status" value="1"/>
</dbReference>
<sequence>MRLRLFQAAGMAEAMAAVRAELGPDAVILDSRRVKGGVEVTAALDRAAEPVVLAPAAPPSPAPGLARHNLPAALAARLSEGPLAEGLAAALRFAPLPDGRGRPLMLVGPPGAGKTLSCAKLATRLVLAGAPPLVASTDGLRAGAAEQLAAFTRLLGLPLAMATEPEMLARALARRGPAQPVLIDSAGCDPFDAVQAAWLRGMALAIGAEMVVVMPAGLDPAEAAETAAAFMALGARHLLPTRLDAARRLGGVLAAAAAGLALGEAGTGPGVADGLTPVDAAWLAQRLAGPPRLESAA</sequence>
<protein>
    <recommendedName>
        <fullName evidence="10">Flagella-associated GTP-binding protein</fullName>
    </recommendedName>
</protein>
<evidence type="ECO:0008006" key="10">
    <source>
        <dbReference type="Google" id="ProtNLM"/>
    </source>
</evidence>
<keyword evidence="5" id="KW-0472">Membrane</keyword>
<dbReference type="Gene3D" id="3.40.50.300">
    <property type="entry name" value="P-loop containing nucleotide triphosphate hydrolases"/>
    <property type="match status" value="1"/>
</dbReference>
<dbReference type="InterPro" id="IPR027417">
    <property type="entry name" value="P-loop_NTPase"/>
</dbReference>
<comment type="similarity">
    <text evidence="2">Belongs to the GTP-binding SRP family.</text>
</comment>
<reference evidence="8 9" key="1">
    <citation type="submission" date="2021-01" db="EMBL/GenBank/DDBJ databases">
        <title>Belnapia mucosa sp. nov. and Belnapia arida sp. nov., isolated from the Tabernas Desert (Almeria, Spain).</title>
        <authorList>
            <person name="Molina-Menor E."/>
            <person name="Vidal-Verdu A."/>
            <person name="Calonge A."/>
            <person name="Satari L."/>
            <person name="Pereto J."/>
            <person name="Porcar M."/>
        </authorList>
    </citation>
    <scope>NUCLEOTIDE SEQUENCE [LARGE SCALE GENOMIC DNA]</scope>
    <source>
        <strain evidence="8 9">T18</strain>
    </source>
</reference>
<proteinExistence type="inferred from homology"/>
<evidence type="ECO:0000259" key="7">
    <source>
        <dbReference type="SMART" id="SM00962"/>
    </source>
</evidence>
<name>A0ABS1U8S2_9PROT</name>
<evidence type="ECO:0000256" key="2">
    <source>
        <dbReference type="ARBA" id="ARBA00008531"/>
    </source>
</evidence>
<dbReference type="EMBL" id="JAETWB010000020">
    <property type="protein sequence ID" value="MBL6081064.1"/>
    <property type="molecule type" value="Genomic_DNA"/>
</dbReference>
<keyword evidence="4" id="KW-0342">GTP-binding</keyword>
<dbReference type="Pfam" id="PF00448">
    <property type="entry name" value="SRP54"/>
    <property type="match status" value="1"/>
</dbReference>